<dbReference type="OrthoDB" id="9176933at2"/>
<evidence type="ECO:0000313" key="3">
    <source>
        <dbReference type="Proteomes" id="UP000010816"/>
    </source>
</evidence>
<protein>
    <submittedName>
        <fullName evidence="2">Uncharacterized protein</fullName>
    </submittedName>
</protein>
<sequence>MQNPLSLLNTVQIGKPGRVLVLHSDGYRLHLALVQHGMAGAAIRAWAESRAPEPQAAFAEALDALHAQGVRRLPKKAVLASAAALTALLELPVDPEHPRPREQMHELVRWELESLYSEQALRWTVGAALMGRGYLTPEQRAATAVRQAESAREPARGGDLDFAGAGGRLRFGDLAVAAGFVTRDEVEECVGLRDQAFRAEDQLFCGWAGQSRPPEDDLDAEDEAQQGFPWLAVAVPEGLRRVWAKACQRRGIFLQSVYPVLGAGFSGLDVPLGQEVVYLEVQAEQFALLRGRPGGLRSLRVGGTRDGRLPPEDAVGLCREELGPDIGEIHLRAPEDQADALAAALVDLLGVEVVRGDAPAASSEAPAEGDPETVPPRPKGAAALAARLRLGLARRRPQPPAADPIDAEPRAPRPPVEAQVAGEILDVARDVFGTAPRAALVSVAAQPPRPPLWQRRDLLPYAAAALVVLAVLGNDLRMRVQIWHNHSELARLDSVYEEQLEAKRIAEQITGEARRLEDQVAETERWVADLTTKVSGLSRLAARRERLPKVLERIAAACNDEMIIQAIKLPAEVGALVEMRGWALSNTAAQLFVANLNTALAEFQGTVRNSRIFAASGPRDLSGYQIEVWLAFSEGFGT</sequence>
<dbReference type="eggNOG" id="COG3883">
    <property type="taxonomic scope" value="Bacteria"/>
</dbReference>
<keyword evidence="3" id="KW-1185">Reference proteome</keyword>
<dbReference type="STRING" id="765912.Thimo_0646"/>
<evidence type="ECO:0000256" key="1">
    <source>
        <dbReference type="SAM" id="MobiDB-lite"/>
    </source>
</evidence>
<organism evidence="2 3">
    <name type="scientific">Thioflavicoccus mobilis 8321</name>
    <dbReference type="NCBI Taxonomy" id="765912"/>
    <lineage>
        <taxon>Bacteria</taxon>
        <taxon>Pseudomonadati</taxon>
        <taxon>Pseudomonadota</taxon>
        <taxon>Gammaproteobacteria</taxon>
        <taxon>Chromatiales</taxon>
        <taxon>Chromatiaceae</taxon>
        <taxon>Thioflavicoccus</taxon>
    </lineage>
</organism>
<dbReference type="RefSeq" id="WP_015279633.1">
    <property type="nucleotide sequence ID" value="NC_019940.1"/>
</dbReference>
<dbReference type="AlphaFoldDB" id="L0GU49"/>
<evidence type="ECO:0000313" key="2">
    <source>
        <dbReference type="EMBL" id="AGA89486.1"/>
    </source>
</evidence>
<dbReference type="KEGG" id="tmb:Thimo_0646"/>
<dbReference type="Proteomes" id="UP000010816">
    <property type="component" value="Chromosome"/>
</dbReference>
<name>L0GU49_9GAMM</name>
<dbReference type="EMBL" id="CP003051">
    <property type="protein sequence ID" value="AGA89486.1"/>
    <property type="molecule type" value="Genomic_DNA"/>
</dbReference>
<dbReference type="HOGENOM" id="CLU_441403_0_0_6"/>
<dbReference type="PATRIC" id="fig|765912.4.peg.631"/>
<reference evidence="2 3" key="1">
    <citation type="submission" date="2011-09" db="EMBL/GenBank/DDBJ databases">
        <title>Complete sequence of chromosome of Thioflavicoccus mobilis 8321.</title>
        <authorList>
            <consortium name="US DOE Joint Genome Institute"/>
            <person name="Lucas S."/>
            <person name="Han J."/>
            <person name="Lapidus A."/>
            <person name="Cheng J.-F."/>
            <person name="Goodwin L."/>
            <person name="Pitluck S."/>
            <person name="Peters L."/>
            <person name="Ovchinnikova G."/>
            <person name="Lu M."/>
            <person name="Detter J.C."/>
            <person name="Han C."/>
            <person name="Tapia R."/>
            <person name="Land M."/>
            <person name="Hauser L."/>
            <person name="Kyrpides N."/>
            <person name="Ivanova N."/>
            <person name="Pagani I."/>
            <person name="Vogl K."/>
            <person name="Liu Z."/>
            <person name="Imhoff J."/>
            <person name="Thiel V."/>
            <person name="Frigaard N.-U."/>
            <person name="Bryant D."/>
            <person name="Woyke T."/>
        </authorList>
    </citation>
    <scope>NUCLEOTIDE SEQUENCE [LARGE SCALE GENOMIC DNA]</scope>
    <source>
        <strain evidence="2 3">8321</strain>
    </source>
</reference>
<feature type="region of interest" description="Disordered" evidence="1">
    <location>
        <begin position="393"/>
        <end position="416"/>
    </location>
</feature>
<proteinExistence type="predicted"/>
<gene>
    <name evidence="2" type="ORF">Thimo_0646</name>
</gene>
<accession>L0GU49</accession>